<dbReference type="GO" id="GO:0020037">
    <property type="term" value="F:heme binding"/>
    <property type="evidence" value="ECO:0007669"/>
    <property type="project" value="TreeGrafter"/>
</dbReference>
<evidence type="ECO:0000256" key="7">
    <source>
        <dbReference type="ARBA" id="ARBA00022723"/>
    </source>
</evidence>
<evidence type="ECO:0000313" key="15">
    <source>
        <dbReference type="EMBL" id="MBB4657643.1"/>
    </source>
</evidence>
<keyword evidence="4" id="KW-1003">Cell membrane</keyword>
<dbReference type="SUPFAM" id="SSF81342">
    <property type="entry name" value="Transmembrane di-heme cytochromes"/>
    <property type="match status" value="1"/>
</dbReference>
<protein>
    <submittedName>
        <fullName evidence="15">Cytochrome b561</fullName>
    </submittedName>
</protein>
<dbReference type="GO" id="GO:0022904">
    <property type="term" value="P:respiratory electron transport chain"/>
    <property type="evidence" value="ECO:0007669"/>
    <property type="project" value="InterPro"/>
</dbReference>
<comment type="subcellular location">
    <subcellularLocation>
        <location evidence="2">Cell membrane</location>
        <topology evidence="2">Multi-pass membrane protein</topology>
    </subcellularLocation>
</comment>
<evidence type="ECO:0000256" key="1">
    <source>
        <dbReference type="ARBA" id="ARBA00001970"/>
    </source>
</evidence>
<feature type="transmembrane region" description="Helical" evidence="13">
    <location>
        <begin position="20"/>
        <end position="45"/>
    </location>
</feature>
<feature type="transmembrane region" description="Helical" evidence="13">
    <location>
        <begin position="65"/>
        <end position="89"/>
    </location>
</feature>
<dbReference type="GO" id="GO:0046872">
    <property type="term" value="F:metal ion binding"/>
    <property type="evidence" value="ECO:0007669"/>
    <property type="project" value="UniProtKB-KW"/>
</dbReference>
<evidence type="ECO:0000259" key="14">
    <source>
        <dbReference type="Pfam" id="PF01292"/>
    </source>
</evidence>
<keyword evidence="9 13" id="KW-1133">Transmembrane helix</keyword>
<gene>
    <name evidence="15" type="ORF">GGQ59_000143</name>
</gene>
<feature type="transmembrane region" description="Helical" evidence="13">
    <location>
        <begin position="122"/>
        <end position="139"/>
    </location>
</feature>
<keyword evidence="7" id="KW-0479">Metal-binding</keyword>
<keyword evidence="8" id="KW-0249">Electron transport</keyword>
<dbReference type="PANTHER" id="PTHR30529:SF1">
    <property type="entry name" value="CYTOCHROME B561 HOMOLOG 2"/>
    <property type="match status" value="1"/>
</dbReference>
<organism evidence="15 16">
    <name type="scientific">Parvularcula dongshanensis</name>
    <dbReference type="NCBI Taxonomy" id="1173995"/>
    <lineage>
        <taxon>Bacteria</taxon>
        <taxon>Pseudomonadati</taxon>
        <taxon>Pseudomonadota</taxon>
        <taxon>Alphaproteobacteria</taxon>
        <taxon>Parvularculales</taxon>
        <taxon>Parvularculaceae</taxon>
        <taxon>Parvularcula</taxon>
    </lineage>
</organism>
<keyword evidence="5" id="KW-0349">Heme</keyword>
<keyword evidence="6 13" id="KW-0812">Transmembrane</keyword>
<dbReference type="PANTHER" id="PTHR30529">
    <property type="entry name" value="CYTOCHROME B561"/>
    <property type="match status" value="1"/>
</dbReference>
<name>A0A840I044_9PROT</name>
<comment type="caution">
    <text evidence="15">The sequence shown here is derived from an EMBL/GenBank/DDBJ whole genome shotgun (WGS) entry which is preliminary data.</text>
</comment>
<keyword evidence="11 13" id="KW-0472">Membrane</keyword>
<evidence type="ECO:0000256" key="10">
    <source>
        <dbReference type="ARBA" id="ARBA00023004"/>
    </source>
</evidence>
<dbReference type="Proteomes" id="UP000563524">
    <property type="component" value="Unassembled WGS sequence"/>
</dbReference>
<keyword evidence="16" id="KW-1185">Reference proteome</keyword>
<comment type="cofactor">
    <cofactor evidence="1">
        <name>heme b</name>
        <dbReference type="ChEBI" id="CHEBI:60344"/>
    </cofactor>
</comment>
<dbReference type="AlphaFoldDB" id="A0A840I044"/>
<keyword evidence="3" id="KW-0813">Transport</keyword>
<evidence type="ECO:0000256" key="11">
    <source>
        <dbReference type="ARBA" id="ARBA00023136"/>
    </source>
</evidence>
<dbReference type="EMBL" id="JACHOB010000001">
    <property type="protein sequence ID" value="MBB4657643.1"/>
    <property type="molecule type" value="Genomic_DNA"/>
</dbReference>
<evidence type="ECO:0000256" key="3">
    <source>
        <dbReference type="ARBA" id="ARBA00022448"/>
    </source>
</evidence>
<evidence type="ECO:0000256" key="12">
    <source>
        <dbReference type="ARBA" id="ARBA00037975"/>
    </source>
</evidence>
<dbReference type="Pfam" id="PF01292">
    <property type="entry name" value="Ni_hydr_CYTB"/>
    <property type="match status" value="1"/>
</dbReference>
<keyword evidence="10" id="KW-0408">Iron</keyword>
<sequence length="164" mass="18135">MIILQLVGGIVMGKLPEDASYASAVFTIHQSNGLTILALSLFRLVWRLTHKPPPLPEGTKAWDRLFARATQAIFYVLMIAVPLAGWLMVSGHEGSVNFFFLFPVPHLPAVGSHELWEEAHELLAFGFIGLIPLHIAGALKHRYVDRDGVLARMLPGRREAAPTH</sequence>
<dbReference type="InterPro" id="IPR052168">
    <property type="entry name" value="Cytochrome_b561_oxidase"/>
</dbReference>
<evidence type="ECO:0000256" key="2">
    <source>
        <dbReference type="ARBA" id="ARBA00004651"/>
    </source>
</evidence>
<proteinExistence type="inferred from homology"/>
<dbReference type="GO" id="GO:0005886">
    <property type="term" value="C:plasma membrane"/>
    <property type="evidence" value="ECO:0007669"/>
    <property type="project" value="UniProtKB-SubCell"/>
</dbReference>
<evidence type="ECO:0000256" key="4">
    <source>
        <dbReference type="ARBA" id="ARBA00022475"/>
    </source>
</evidence>
<evidence type="ECO:0000256" key="6">
    <source>
        <dbReference type="ARBA" id="ARBA00022692"/>
    </source>
</evidence>
<evidence type="ECO:0000313" key="16">
    <source>
        <dbReference type="Proteomes" id="UP000563524"/>
    </source>
</evidence>
<accession>A0A840I044</accession>
<evidence type="ECO:0000256" key="9">
    <source>
        <dbReference type="ARBA" id="ARBA00022989"/>
    </source>
</evidence>
<dbReference type="InterPro" id="IPR011577">
    <property type="entry name" value="Cyt_b561_bac/Ni-Hgenase"/>
</dbReference>
<feature type="domain" description="Cytochrome b561 bacterial/Ni-hydrogenase" evidence="14">
    <location>
        <begin position="2"/>
        <end position="156"/>
    </location>
</feature>
<dbReference type="GO" id="GO:0009055">
    <property type="term" value="F:electron transfer activity"/>
    <property type="evidence" value="ECO:0007669"/>
    <property type="project" value="InterPro"/>
</dbReference>
<evidence type="ECO:0000256" key="8">
    <source>
        <dbReference type="ARBA" id="ARBA00022982"/>
    </source>
</evidence>
<comment type="similarity">
    <text evidence="12">Belongs to the cytochrome b561 family.</text>
</comment>
<evidence type="ECO:0000256" key="5">
    <source>
        <dbReference type="ARBA" id="ARBA00022617"/>
    </source>
</evidence>
<reference evidence="15 16" key="1">
    <citation type="submission" date="2020-08" db="EMBL/GenBank/DDBJ databases">
        <title>Genomic Encyclopedia of Type Strains, Phase IV (KMG-IV): sequencing the most valuable type-strain genomes for metagenomic binning, comparative biology and taxonomic classification.</title>
        <authorList>
            <person name="Goeker M."/>
        </authorList>
    </citation>
    <scope>NUCLEOTIDE SEQUENCE [LARGE SCALE GENOMIC DNA]</scope>
    <source>
        <strain evidence="15 16">DSM 102850</strain>
    </source>
</reference>
<evidence type="ECO:0000256" key="13">
    <source>
        <dbReference type="SAM" id="Phobius"/>
    </source>
</evidence>
<dbReference type="InterPro" id="IPR016174">
    <property type="entry name" value="Di-haem_cyt_TM"/>
</dbReference>